<protein>
    <submittedName>
        <fullName evidence="2">Uncharacterized protein</fullName>
    </submittedName>
</protein>
<feature type="region of interest" description="Disordered" evidence="1">
    <location>
        <begin position="100"/>
        <end position="157"/>
    </location>
</feature>
<organism evidence="2 3">
    <name type="scientific">Mycobacterium gordonae</name>
    <dbReference type="NCBI Taxonomy" id="1778"/>
    <lineage>
        <taxon>Bacteria</taxon>
        <taxon>Bacillati</taxon>
        <taxon>Actinomycetota</taxon>
        <taxon>Actinomycetes</taxon>
        <taxon>Mycobacteriales</taxon>
        <taxon>Mycobacteriaceae</taxon>
        <taxon>Mycobacterium</taxon>
    </lineage>
</organism>
<feature type="compositionally biased region" description="Pro residues" evidence="1">
    <location>
        <begin position="104"/>
        <end position="145"/>
    </location>
</feature>
<accession>A0A1A6BJK5</accession>
<proteinExistence type="predicted"/>
<evidence type="ECO:0000313" key="2">
    <source>
        <dbReference type="EMBL" id="OBS02510.1"/>
    </source>
</evidence>
<comment type="caution">
    <text evidence="2">The sequence shown here is derived from an EMBL/GenBank/DDBJ whole genome shotgun (WGS) entry which is preliminary data.</text>
</comment>
<sequence>MPMLITPKAPVETKAYKIPEDLPDLAKVCTPLGYTLANKWYLDPSPSAPDHILCAVTLRPTNGMATDQNTLKATEQDCITWDGINFVVKPYTEVAAVYDIKAAPPEPDPVPPTPPAPEPAPEPEPQPEPPEPAAEPEPAPTPEPEPVLAEPEDQPQP</sequence>
<dbReference type="Proteomes" id="UP000093757">
    <property type="component" value="Unassembled WGS sequence"/>
</dbReference>
<evidence type="ECO:0000256" key="1">
    <source>
        <dbReference type="SAM" id="MobiDB-lite"/>
    </source>
</evidence>
<dbReference type="AlphaFoldDB" id="A0A1A6BJK5"/>
<dbReference type="EMBL" id="MAEM01000176">
    <property type="protein sequence ID" value="OBS02510.1"/>
    <property type="molecule type" value="Genomic_DNA"/>
</dbReference>
<reference evidence="2 3" key="1">
    <citation type="submission" date="2016-06" db="EMBL/GenBank/DDBJ databases">
        <authorList>
            <person name="Kjaerup R.B."/>
            <person name="Dalgaard T.S."/>
            <person name="Juul-Madsen H.R."/>
        </authorList>
    </citation>
    <scope>NUCLEOTIDE SEQUENCE [LARGE SCALE GENOMIC DNA]</scope>
    <source>
        <strain evidence="2 3">1245752.6</strain>
    </source>
</reference>
<dbReference type="OrthoDB" id="9932365at2"/>
<gene>
    <name evidence="2" type="ORF">A9W98_14560</name>
</gene>
<dbReference type="RefSeq" id="WP_065133324.1">
    <property type="nucleotide sequence ID" value="NZ_MAEM01000176.1"/>
</dbReference>
<evidence type="ECO:0000313" key="3">
    <source>
        <dbReference type="Proteomes" id="UP000093757"/>
    </source>
</evidence>
<name>A0A1A6BJK5_MYCGO</name>